<dbReference type="PROSITE" id="PS51375">
    <property type="entry name" value="PPR"/>
    <property type="match status" value="4"/>
</dbReference>
<feature type="repeat" description="PPR" evidence="2">
    <location>
        <begin position="181"/>
        <end position="215"/>
    </location>
</feature>
<dbReference type="InterPro" id="IPR046960">
    <property type="entry name" value="PPR_At4g14850-like_plant"/>
</dbReference>
<dbReference type="Pfam" id="PF13041">
    <property type="entry name" value="PPR_2"/>
    <property type="match status" value="3"/>
</dbReference>
<dbReference type="Pfam" id="PF20431">
    <property type="entry name" value="E_motif"/>
    <property type="match status" value="1"/>
</dbReference>
<proteinExistence type="predicted"/>
<dbReference type="AlphaFoldDB" id="A0AAD8HIV2"/>
<evidence type="ECO:0000256" key="1">
    <source>
        <dbReference type="ARBA" id="ARBA00022737"/>
    </source>
</evidence>
<dbReference type="GO" id="GO:0099402">
    <property type="term" value="P:plant organ development"/>
    <property type="evidence" value="ECO:0007669"/>
    <property type="project" value="UniProtKB-ARBA"/>
</dbReference>
<evidence type="ECO:0000256" key="2">
    <source>
        <dbReference type="PROSITE-ProRule" id="PRU00708"/>
    </source>
</evidence>
<dbReference type="InterPro" id="IPR046849">
    <property type="entry name" value="E2_motif"/>
</dbReference>
<dbReference type="Pfam" id="PF20430">
    <property type="entry name" value="Eplus_motif"/>
    <property type="match status" value="1"/>
</dbReference>
<dbReference type="NCBIfam" id="TIGR00756">
    <property type="entry name" value="PPR"/>
    <property type="match status" value="3"/>
</dbReference>
<dbReference type="PANTHER" id="PTHR47926">
    <property type="entry name" value="PENTATRICOPEPTIDE REPEAT-CONTAINING PROTEIN"/>
    <property type="match status" value="1"/>
</dbReference>
<dbReference type="Gene3D" id="1.25.40.10">
    <property type="entry name" value="Tetratricopeptide repeat domain"/>
    <property type="match status" value="6"/>
</dbReference>
<dbReference type="Pfam" id="PF01535">
    <property type="entry name" value="PPR"/>
    <property type="match status" value="5"/>
</dbReference>
<dbReference type="EMBL" id="JAUIZM010000008">
    <property type="protein sequence ID" value="KAK1367538.1"/>
    <property type="molecule type" value="Genomic_DNA"/>
</dbReference>
<dbReference type="FunFam" id="1.25.40.10:FF:000073">
    <property type="entry name" value="Pentatricopeptide repeat-containing protein chloroplastic"/>
    <property type="match status" value="1"/>
</dbReference>
<protein>
    <submittedName>
        <fullName evidence="3">Pentatricopeptide repeat-containing protein</fullName>
    </submittedName>
</protein>
<feature type="repeat" description="PPR" evidence="2">
    <location>
        <begin position="581"/>
        <end position="615"/>
    </location>
</feature>
<sequence length="818" mass="90676">MKLSPNLSPTTLKSLLNQNLYSQALKSSLSYQTPLLTDSIYALFIKSGSFLDHFLSSTLISHFSLSGDFSRATLYLNDTRHPDTVVFNSLISGYAKKTRPGPAFEIFNRFRQMGLSCDGFTPSCLISACVSFQENVVAHCVFFKMGFFSSVFFVSGLIDNYCKLGFVKEGEKCFDECLVVDCVVWTAMINGYVLNGCFNKARVIFLKMRCLGLEINEFCLSGMLGGLFDVVEGEQIHGFCVKMGFLCGCSSHLNNALMNMYSRFGYKVCAVKVFDENPRPDVVSLSGRIYAAYDGVEAFSLFKMCVDRGLEINEYCITNTLSGIEGGDVLGWGKQIHGFCCKDGYLSEASVCGALVFMYGKCGEMGDAELLFDEMMFEDSVSWNALISCYTEKGLAEEAIALFSEMQKFQLKINKYTLASVLGAASRFNSPKQAMQIHSIIVKLGFSSDESMQTCLITSYGKCNAITESKRLFSEIDCVNVVHLNAMLSTCIHAGCHADVLNFFEARWNLCLAVDHVTFTMLFKACGFLTNLNHGKTIHSLVLKLGMDKNIFIKSSVIDAYCKCGSISDAEKAFRNKDQHNIAAWNAMMMGYAQCGRYLEVYNLLSTMPECGVQPDEITYLSVLSSCCHAGLVNEAKYHLNSMFDLHGVIPCLEHYACVVDGLGRVGLLEEAERTISQMSVLPDARIWQILLSACSVHGNIDLGQFAANKLLELQPENDSACVLLSNLYASAGMWNVVGELRRRMKAKIVEKEPGSSWTQVRGATHYFFAADVSHPECKEIYFNLQSLSEQMMEIPDVEEDCISQACTKAMSNCNSHG</sequence>
<keyword evidence="4" id="KW-1185">Reference proteome</keyword>
<keyword evidence="1" id="KW-0677">Repeat</keyword>
<dbReference type="FunFam" id="1.25.40.10:FF:000158">
    <property type="entry name" value="pentatricopeptide repeat-containing protein At2g33680"/>
    <property type="match status" value="1"/>
</dbReference>
<name>A0AAD8HIV2_9APIA</name>
<evidence type="ECO:0000313" key="3">
    <source>
        <dbReference type="EMBL" id="KAK1367538.1"/>
    </source>
</evidence>
<dbReference type="GO" id="GO:0003723">
    <property type="term" value="F:RNA binding"/>
    <property type="evidence" value="ECO:0007669"/>
    <property type="project" value="InterPro"/>
</dbReference>
<feature type="repeat" description="PPR" evidence="2">
    <location>
        <begin position="379"/>
        <end position="413"/>
    </location>
</feature>
<comment type="caution">
    <text evidence="3">The sequence shown here is derived from an EMBL/GenBank/DDBJ whole genome shotgun (WGS) entry which is preliminary data.</text>
</comment>
<gene>
    <name evidence="3" type="ORF">POM88_033630</name>
</gene>
<dbReference type="InterPro" id="IPR011990">
    <property type="entry name" value="TPR-like_helical_dom_sf"/>
</dbReference>
<reference evidence="3" key="1">
    <citation type="submission" date="2023-02" db="EMBL/GenBank/DDBJ databases">
        <title>Genome of toxic invasive species Heracleum sosnowskyi carries increased number of genes despite the absence of recent whole-genome duplications.</title>
        <authorList>
            <person name="Schelkunov M."/>
            <person name="Shtratnikova V."/>
            <person name="Makarenko M."/>
            <person name="Klepikova A."/>
            <person name="Omelchenko D."/>
            <person name="Novikova G."/>
            <person name="Obukhova E."/>
            <person name="Bogdanov V."/>
            <person name="Penin A."/>
            <person name="Logacheva M."/>
        </authorList>
    </citation>
    <scope>NUCLEOTIDE SEQUENCE</scope>
    <source>
        <strain evidence="3">Hsosn_3</strain>
        <tissue evidence="3">Leaf</tissue>
    </source>
</reference>
<reference evidence="3" key="2">
    <citation type="submission" date="2023-05" db="EMBL/GenBank/DDBJ databases">
        <authorList>
            <person name="Schelkunov M.I."/>
        </authorList>
    </citation>
    <scope>NUCLEOTIDE SEQUENCE</scope>
    <source>
        <strain evidence="3">Hsosn_3</strain>
        <tissue evidence="3">Leaf</tissue>
    </source>
</reference>
<dbReference type="GO" id="GO:0009451">
    <property type="term" value="P:RNA modification"/>
    <property type="evidence" value="ECO:0007669"/>
    <property type="project" value="InterPro"/>
</dbReference>
<accession>A0AAD8HIV2</accession>
<organism evidence="3 4">
    <name type="scientific">Heracleum sosnowskyi</name>
    <dbReference type="NCBI Taxonomy" id="360622"/>
    <lineage>
        <taxon>Eukaryota</taxon>
        <taxon>Viridiplantae</taxon>
        <taxon>Streptophyta</taxon>
        <taxon>Embryophyta</taxon>
        <taxon>Tracheophyta</taxon>
        <taxon>Spermatophyta</taxon>
        <taxon>Magnoliopsida</taxon>
        <taxon>eudicotyledons</taxon>
        <taxon>Gunneridae</taxon>
        <taxon>Pentapetalae</taxon>
        <taxon>asterids</taxon>
        <taxon>campanulids</taxon>
        <taxon>Apiales</taxon>
        <taxon>Apiaceae</taxon>
        <taxon>Apioideae</taxon>
        <taxon>apioid superclade</taxon>
        <taxon>Tordylieae</taxon>
        <taxon>Tordyliinae</taxon>
        <taxon>Heracleum</taxon>
    </lineage>
</organism>
<dbReference type="Proteomes" id="UP001237642">
    <property type="component" value="Unassembled WGS sequence"/>
</dbReference>
<dbReference type="InterPro" id="IPR046848">
    <property type="entry name" value="E_motif"/>
</dbReference>
<dbReference type="SUPFAM" id="SSF48452">
    <property type="entry name" value="TPR-like"/>
    <property type="match status" value="1"/>
</dbReference>
<dbReference type="InterPro" id="IPR002885">
    <property type="entry name" value="PPR_rpt"/>
</dbReference>
<evidence type="ECO:0000313" key="4">
    <source>
        <dbReference type="Proteomes" id="UP001237642"/>
    </source>
</evidence>
<feature type="repeat" description="PPR" evidence="2">
    <location>
        <begin position="83"/>
        <end position="117"/>
    </location>
</feature>